<evidence type="ECO:0000313" key="4">
    <source>
        <dbReference type="EMBL" id="PJC24364.1"/>
    </source>
</evidence>
<proteinExistence type="predicted"/>
<evidence type="ECO:0000256" key="1">
    <source>
        <dbReference type="ARBA" id="ARBA00001947"/>
    </source>
</evidence>
<dbReference type="EMBL" id="PFSI01000050">
    <property type="protein sequence ID" value="PJC24364.1"/>
    <property type="molecule type" value="Genomic_DNA"/>
</dbReference>
<reference evidence="5" key="1">
    <citation type="submission" date="2017-09" db="EMBL/GenBank/DDBJ databases">
        <title>Depth-based differentiation of microbial function through sediment-hosted aquifers and enrichment of novel symbionts in the deep terrestrial subsurface.</title>
        <authorList>
            <person name="Probst A.J."/>
            <person name="Ladd B."/>
            <person name="Jarett J.K."/>
            <person name="Geller-Mcgrath D.E."/>
            <person name="Sieber C.M.K."/>
            <person name="Emerson J.B."/>
            <person name="Anantharaman K."/>
            <person name="Thomas B.C."/>
            <person name="Malmstrom R."/>
            <person name="Stieglmeier M."/>
            <person name="Klingl A."/>
            <person name="Woyke T."/>
            <person name="Ryan C.M."/>
            <person name="Banfield J.F."/>
        </authorList>
    </citation>
    <scope>NUCLEOTIDE SEQUENCE [LARGE SCALE GENOMIC DNA]</scope>
</reference>
<accession>A0A2M8ENP1</accession>
<comment type="cofactor">
    <cofactor evidence="1">
        <name>Zn(2+)</name>
        <dbReference type="ChEBI" id="CHEBI:29105"/>
    </cofactor>
</comment>
<name>A0A2M8ENP1_9BACT</name>
<dbReference type="Gene3D" id="3.40.140.10">
    <property type="entry name" value="Cytidine Deaminase, domain 2"/>
    <property type="match status" value="1"/>
</dbReference>
<dbReference type="AlphaFoldDB" id="A0A2M8ENP1"/>
<dbReference type="InterPro" id="IPR016193">
    <property type="entry name" value="Cytidine_deaminase-like"/>
</dbReference>
<dbReference type="GO" id="GO:0004132">
    <property type="term" value="F:dCMP deaminase activity"/>
    <property type="evidence" value="ECO:0007669"/>
    <property type="project" value="TreeGrafter"/>
</dbReference>
<dbReference type="InterPro" id="IPR002125">
    <property type="entry name" value="CMP_dCMP_dom"/>
</dbReference>
<dbReference type="Pfam" id="PF00383">
    <property type="entry name" value="dCMP_cyt_deam_1"/>
    <property type="match status" value="1"/>
</dbReference>
<dbReference type="Proteomes" id="UP000230251">
    <property type="component" value="Unassembled WGS sequence"/>
</dbReference>
<dbReference type="CDD" id="cd01286">
    <property type="entry name" value="deoxycytidylate_deaminase"/>
    <property type="match status" value="1"/>
</dbReference>
<dbReference type="InterPro" id="IPR015517">
    <property type="entry name" value="dCMP_deaminase-rel"/>
</dbReference>
<gene>
    <name evidence="4" type="ORF">CO057_03505</name>
</gene>
<evidence type="ECO:0000259" key="3">
    <source>
        <dbReference type="PROSITE" id="PS51747"/>
    </source>
</evidence>
<protein>
    <recommendedName>
        <fullName evidence="3">CMP/dCMP-type deaminase domain-containing protein</fullName>
    </recommendedName>
</protein>
<evidence type="ECO:0000313" key="5">
    <source>
        <dbReference type="Proteomes" id="UP000230251"/>
    </source>
</evidence>
<dbReference type="InterPro" id="IPR035105">
    <property type="entry name" value="Deoxycytidylate_deaminase_dom"/>
</dbReference>
<organism evidence="4 5">
    <name type="scientific">Candidatus Uhrbacteria bacterium CG_4_9_14_0_2_um_filter_41_50</name>
    <dbReference type="NCBI Taxonomy" id="1975031"/>
    <lineage>
        <taxon>Bacteria</taxon>
        <taxon>Candidatus Uhriibacteriota</taxon>
    </lineage>
</organism>
<feature type="domain" description="CMP/dCMP-type deaminase" evidence="3">
    <location>
        <begin position="10"/>
        <end position="133"/>
    </location>
</feature>
<evidence type="ECO:0000256" key="2">
    <source>
        <dbReference type="ARBA" id="ARBA00022801"/>
    </source>
</evidence>
<dbReference type="PANTHER" id="PTHR11086:SF18">
    <property type="entry name" value="DEOXYCYTIDYLATE DEAMINASE"/>
    <property type="match status" value="1"/>
</dbReference>
<dbReference type="GO" id="GO:0005737">
    <property type="term" value="C:cytoplasm"/>
    <property type="evidence" value="ECO:0007669"/>
    <property type="project" value="TreeGrafter"/>
</dbReference>
<dbReference type="SUPFAM" id="SSF53927">
    <property type="entry name" value="Cytidine deaminase-like"/>
    <property type="match status" value="1"/>
</dbReference>
<dbReference type="PROSITE" id="PS51747">
    <property type="entry name" value="CYT_DCMP_DEAMINASES_2"/>
    <property type="match status" value="1"/>
</dbReference>
<sequence>MDNKKAYRPKWDHYFMTMAMMIAQRSTCDRLLAGSVLVRDKRVIGTGYNGSPSGLDHCDDVGHLMHEGHCIRTLHSEENTVIQAAKLGIITEGSTLYTTYSPCYHCLKKMIAAGVKRIVVGQIYRDTRIFETCMKAGVQLEIHQPDTKWLDHLTELYQTAPREKLGDIKPGDAHVEDRTSSQTF</sequence>
<keyword evidence="2" id="KW-0378">Hydrolase</keyword>
<dbReference type="PANTHER" id="PTHR11086">
    <property type="entry name" value="DEOXYCYTIDYLATE DEAMINASE-RELATED"/>
    <property type="match status" value="1"/>
</dbReference>
<comment type="caution">
    <text evidence="4">The sequence shown here is derived from an EMBL/GenBank/DDBJ whole genome shotgun (WGS) entry which is preliminary data.</text>
</comment>